<evidence type="ECO:0000313" key="2">
    <source>
        <dbReference type="EMBL" id="AYQ74797.1"/>
    </source>
</evidence>
<dbReference type="AlphaFoldDB" id="A0A3G3K437"/>
<dbReference type="Proteomes" id="UP000269097">
    <property type="component" value="Chromosome"/>
</dbReference>
<dbReference type="RefSeq" id="WP_123042877.1">
    <property type="nucleotide sequence ID" value="NZ_CP033433.1"/>
</dbReference>
<dbReference type="InterPro" id="IPR036927">
    <property type="entry name" value="Cyt_c_oxase-like_su1_sf"/>
</dbReference>
<keyword evidence="1" id="KW-1133">Transmembrane helix</keyword>
<accession>A0A3G3K437</accession>
<dbReference type="SUPFAM" id="SSF81442">
    <property type="entry name" value="Cytochrome c oxidase subunit I-like"/>
    <property type="match status" value="1"/>
</dbReference>
<dbReference type="KEGG" id="coh:EAV92_20930"/>
<keyword evidence="1" id="KW-0812">Transmembrane</keyword>
<name>A0A3G3K437_9BACL</name>
<gene>
    <name evidence="2" type="ORF">EAV92_20930</name>
</gene>
<keyword evidence="1" id="KW-0472">Membrane</keyword>
<sequence>MSTSFIKAAVIYFLVGTVLGLVMGSTQAFEYTSVHAHINLVGWASLAIIGLIYKVYPDLGEAKLARIQFYLHNVGLPLLIISMVIFARDNEALGIPFAALGGLLIIVSAILMAVNVFKRLR</sequence>
<dbReference type="Gene3D" id="1.20.210.10">
    <property type="entry name" value="Cytochrome c oxidase-like, subunit I domain"/>
    <property type="match status" value="1"/>
</dbReference>
<feature type="transmembrane region" description="Helical" evidence="1">
    <location>
        <begin position="93"/>
        <end position="117"/>
    </location>
</feature>
<organism evidence="2 3">
    <name type="scientific">Cohnella candidum</name>
    <dbReference type="NCBI Taxonomy" id="2674991"/>
    <lineage>
        <taxon>Bacteria</taxon>
        <taxon>Bacillati</taxon>
        <taxon>Bacillota</taxon>
        <taxon>Bacilli</taxon>
        <taxon>Bacillales</taxon>
        <taxon>Paenibacillaceae</taxon>
        <taxon>Cohnella</taxon>
    </lineage>
</organism>
<feature type="transmembrane region" description="Helical" evidence="1">
    <location>
        <begin position="69"/>
        <end position="87"/>
    </location>
</feature>
<reference evidence="2 3" key="1">
    <citation type="submission" date="2018-10" db="EMBL/GenBank/DDBJ databases">
        <title>Genome Sequence of Cohnella sp.</title>
        <authorList>
            <person name="Srinivasan S."/>
            <person name="Kim M.K."/>
        </authorList>
    </citation>
    <scope>NUCLEOTIDE SEQUENCE [LARGE SCALE GENOMIC DNA]</scope>
    <source>
        <strain evidence="2 3">18JY8-7</strain>
    </source>
</reference>
<dbReference type="EMBL" id="CP033433">
    <property type="protein sequence ID" value="AYQ74797.1"/>
    <property type="molecule type" value="Genomic_DNA"/>
</dbReference>
<evidence type="ECO:0000256" key="1">
    <source>
        <dbReference type="SAM" id="Phobius"/>
    </source>
</evidence>
<protein>
    <submittedName>
        <fullName evidence="2">Cytochrome-c oxidase</fullName>
    </submittedName>
</protein>
<evidence type="ECO:0000313" key="3">
    <source>
        <dbReference type="Proteomes" id="UP000269097"/>
    </source>
</evidence>
<keyword evidence="3" id="KW-1185">Reference proteome</keyword>
<feature type="transmembrane region" description="Helical" evidence="1">
    <location>
        <begin position="40"/>
        <end position="57"/>
    </location>
</feature>
<proteinExistence type="predicted"/>